<evidence type="ECO:0000313" key="2">
    <source>
        <dbReference type="EMBL" id="TWI46594.1"/>
    </source>
</evidence>
<evidence type="ECO:0000313" key="3">
    <source>
        <dbReference type="Proteomes" id="UP000315112"/>
    </source>
</evidence>
<sequence>MRKFPCSFPWRGLAVAIMLAGCVQPVQAVPSFARQTRMDCFACHVSWPELTPTGRQFKLNGYTLGPRPALPLAGMLQLSYCATDKRGTDFAASFPKDREVVLQQASLFYSGKLADHAGIFSQFSYDGVEHHTSIDNVDVRYANHVALAGTDVLYGFMLHNNPQVQDVWNTTSTWGFPFSSSPAANVPAAAPLIEDLGQQVAGLGAYVLWHDTVYAEVTAYRTSNHLFNPLRLGVNRAEAASLDGYNPYWRLALQHDWADGTQSAMIGTYGLVADVFPDNRVAAGPTDRYRDIGVDAQYQYVTDRHRVTAQLNYLRETQTWSAAAQASNGTDRLHVFRAKATYYYDKKYGFNAARFSLHGSADSALYDTGEAFTGSGNGRPDSSGWITELNYLPRRDIRLTLQLTHYNKFNGASRNYDGFGRRASDNDTAYLLAWFMF</sequence>
<gene>
    <name evidence="2" type="ORF">IP92_02953</name>
</gene>
<dbReference type="AlphaFoldDB" id="A0A562PQ77"/>
<dbReference type="RefSeq" id="WP_229418790.1">
    <property type="nucleotide sequence ID" value="NZ_CP046904.1"/>
</dbReference>
<dbReference type="EMBL" id="VLKW01000005">
    <property type="protein sequence ID" value="TWI46594.1"/>
    <property type="molecule type" value="Genomic_DNA"/>
</dbReference>
<feature type="chain" id="PRO_5021960210" description="Cytochrome C" evidence="1">
    <location>
        <begin position="29"/>
        <end position="437"/>
    </location>
</feature>
<evidence type="ECO:0000256" key="1">
    <source>
        <dbReference type="SAM" id="SignalP"/>
    </source>
</evidence>
<protein>
    <recommendedName>
        <fullName evidence="4">Cytochrome C</fullName>
    </recommendedName>
</protein>
<reference evidence="2 3" key="1">
    <citation type="journal article" date="2015" name="Stand. Genomic Sci.">
        <title>Genomic Encyclopedia of Bacterial and Archaeal Type Strains, Phase III: the genomes of soil and plant-associated and newly described type strains.</title>
        <authorList>
            <person name="Whitman W.B."/>
            <person name="Woyke T."/>
            <person name="Klenk H.P."/>
            <person name="Zhou Y."/>
            <person name="Lilburn T.G."/>
            <person name="Beck B.J."/>
            <person name="De Vos P."/>
            <person name="Vandamme P."/>
            <person name="Eisen J.A."/>
            <person name="Garrity G."/>
            <person name="Hugenholtz P."/>
            <person name="Kyrpides N.C."/>
        </authorList>
    </citation>
    <scope>NUCLEOTIDE SEQUENCE [LARGE SCALE GENOMIC DNA]</scope>
    <source>
        <strain evidence="2 3">CGMCC 1.10685</strain>
    </source>
</reference>
<feature type="signal peptide" evidence="1">
    <location>
        <begin position="1"/>
        <end position="28"/>
    </location>
</feature>
<dbReference type="Proteomes" id="UP000315112">
    <property type="component" value="Unassembled WGS sequence"/>
</dbReference>
<keyword evidence="1" id="KW-0732">Signal</keyword>
<proteinExistence type="predicted"/>
<evidence type="ECO:0008006" key="4">
    <source>
        <dbReference type="Google" id="ProtNLM"/>
    </source>
</evidence>
<accession>A0A562PQ77</accession>
<name>A0A562PQ77_9BURK</name>
<organism evidence="2 3">
    <name type="scientific">Pseudoduganella flava</name>
    <dbReference type="NCBI Taxonomy" id="871742"/>
    <lineage>
        <taxon>Bacteria</taxon>
        <taxon>Pseudomonadati</taxon>
        <taxon>Pseudomonadota</taxon>
        <taxon>Betaproteobacteria</taxon>
        <taxon>Burkholderiales</taxon>
        <taxon>Oxalobacteraceae</taxon>
        <taxon>Telluria group</taxon>
        <taxon>Pseudoduganella</taxon>
    </lineage>
</organism>
<dbReference type="PROSITE" id="PS51257">
    <property type="entry name" value="PROKAR_LIPOPROTEIN"/>
    <property type="match status" value="1"/>
</dbReference>
<comment type="caution">
    <text evidence="2">The sequence shown here is derived from an EMBL/GenBank/DDBJ whole genome shotgun (WGS) entry which is preliminary data.</text>
</comment>